<dbReference type="AlphaFoldDB" id="A0A0A1VTD8"/>
<organism evidence="2 3">
    <name type="scientific">Microcystis aeruginosa NIES-44</name>
    <dbReference type="NCBI Taxonomy" id="449439"/>
    <lineage>
        <taxon>Bacteria</taxon>
        <taxon>Bacillati</taxon>
        <taxon>Cyanobacteriota</taxon>
        <taxon>Cyanophyceae</taxon>
        <taxon>Oscillatoriophycideae</taxon>
        <taxon>Chroococcales</taxon>
        <taxon>Microcystaceae</taxon>
        <taxon>Microcystis</taxon>
    </lineage>
</organism>
<evidence type="ECO:0000313" key="3">
    <source>
        <dbReference type="Proteomes" id="UP000030321"/>
    </source>
</evidence>
<dbReference type="EMBL" id="BBPA01000024">
    <property type="protein sequence ID" value="GAL92738.1"/>
    <property type="molecule type" value="Genomic_DNA"/>
</dbReference>
<name>A0A0A1VTD8_MICAE</name>
<evidence type="ECO:0000313" key="2">
    <source>
        <dbReference type="EMBL" id="GAL92738.1"/>
    </source>
</evidence>
<feature type="region of interest" description="Disordered" evidence="1">
    <location>
        <begin position="20"/>
        <end position="41"/>
    </location>
</feature>
<accession>A0A0A1VTD8</accession>
<dbReference type="Proteomes" id="UP000030321">
    <property type="component" value="Unassembled WGS sequence"/>
</dbReference>
<gene>
    <name evidence="2" type="ORF">N44_01296</name>
</gene>
<protein>
    <submittedName>
        <fullName evidence="2">Uncharacterized protein</fullName>
    </submittedName>
</protein>
<evidence type="ECO:0000256" key="1">
    <source>
        <dbReference type="SAM" id="MobiDB-lite"/>
    </source>
</evidence>
<comment type="caution">
    <text evidence="2">The sequence shown here is derived from an EMBL/GenBank/DDBJ whole genome shotgun (WGS) entry which is preliminary data.</text>
</comment>
<reference evidence="3" key="1">
    <citation type="journal article" date="2015" name="Genome">
        <title>Whole Genome Sequence of the Non-Microcystin-Producing Microcystis aeruginosa Strain NIES-44.</title>
        <authorList>
            <person name="Okano K."/>
            <person name="Miyata N."/>
            <person name="Ozaki Y."/>
        </authorList>
    </citation>
    <scope>NUCLEOTIDE SEQUENCE [LARGE SCALE GENOMIC DNA]</scope>
    <source>
        <strain evidence="3">NIES-44</strain>
    </source>
</reference>
<sequence>MDSLKRVALLLLDKGGFDPPNPGCRKYGGENVRSYPTRLKR</sequence>
<proteinExistence type="predicted"/>